<feature type="region of interest" description="Disordered" evidence="1">
    <location>
        <begin position="1"/>
        <end position="39"/>
    </location>
</feature>
<proteinExistence type="predicted"/>
<accession>A0A5B7EAX5</accession>
<organism evidence="2 3">
    <name type="scientific">Portunus trituberculatus</name>
    <name type="common">Swimming crab</name>
    <name type="synonym">Neptunus trituberculatus</name>
    <dbReference type="NCBI Taxonomy" id="210409"/>
    <lineage>
        <taxon>Eukaryota</taxon>
        <taxon>Metazoa</taxon>
        <taxon>Ecdysozoa</taxon>
        <taxon>Arthropoda</taxon>
        <taxon>Crustacea</taxon>
        <taxon>Multicrustacea</taxon>
        <taxon>Malacostraca</taxon>
        <taxon>Eumalacostraca</taxon>
        <taxon>Eucarida</taxon>
        <taxon>Decapoda</taxon>
        <taxon>Pleocyemata</taxon>
        <taxon>Brachyura</taxon>
        <taxon>Eubrachyura</taxon>
        <taxon>Portunoidea</taxon>
        <taxon>Portunidae</taxon>
        <taxon>Portuninae</taxon>
        <taxon>Portunus</taxon>
    </lineage>
</organism>
<dbReference type="EMBL" id="VSRR010002424">
    <property type="protein sequence ID" value="MPC31380.1"/>
    <property type="molecule type" value="Genomic_DNA"/>
</dbReference>
<protein>
    <submittedName>
        <fullName evidence="2">Uncharacterized protein</fullName>
    </submittedName>
</protein>
<dbReference type="Proteomes" id="UP000324222">
    <property type="component" value="Unassembled WGS sequence"/>
</dbReference>
<evidence type="ECO:0000313" key="2">
    <source>
        <dbReference type="EMBL" id="MPC31380.1"/>
    </source>
</evidence>
<reference evidence="2 3" key="1">
    <citation type="submission" date="2019-05" db="EMBL/GenBank/DDBJ databases">
        <title>Another draft genome of Portunus trituberculatus and its Hox gene families provides insights of decapod evolution.</title>
        <authorList>
            <person name="Jeong J.-H."/>
            <person name="Song I."/>
            <person name="Kim S."/>
            <person name="Choi T."/>
            <person name="Kim D."/>
            <person name="Ryu S."/>
            <person name="Kim W."/>
        </authorList>
    </citation>
    <scope>NUCLEOTIDE SEQUENCE [LARGE SCALE GENOMIC DNA]</scope>
    <source>
        <tissue evidence="2">Muscle</tissue>
    </source>
</reference>
<dbReference type="AlphaFoldDB" id="A0A5B7EAX5"/>
<sequence length="106" mass="11424">MTNGAQGHTCFHAAAANPPPRYTGRLPSPQKTLPCTQHPTTPTLTTTITITYIPVTVPHLKPHHFINTTARSKIGQHHFLSSLTSVTTNISPFPPLLPHTTASTKA</sequence>
<gene>
    <name evidence="2" type="ORF">E2C01_024667</name>
</gene>
<comment type="caution">
    <text evidence="2">The sequence shown here is derived from an EMBL/GenBank/DDBJ whole genome shotgun (WGS) entry which is preliminary data.</text>
</comment>
<keyword evidence="3" id="KW-1185">Reference proteome</keyword>
<evidence type="ECO:0000256" key="1">
    <source>
        <dbReference type="SAM" id="MobiDB-lite"/>
    </source>
</evidence>
<evidence type="ECO:0000313" key="3">
    <source>
        <dbReference type="Proteomes" id="UP000324222"/>
    </source>
</evidence>
<name>A0A5B7EAX5_PORTR</name>